<dbReference type="EMBL" id="QNUL01000032">
    <property type="protein sequence ID" value="REA56955.1"/>
    <property type="molecule type" value="Genomic_DNA"/>
</dbReference>
<keyword evidence="3" id="KW-1185">Reference proteome</keyword>
<dbReference type="AlphaFoldDB" id="A0A3D8Y432"/>
<protein>
    <recommendedName>
        <fullName evidence="4">Outer membrane protein beta-barrel domain-containing protein</fullName>
    </recommendedName>
</protein>
<dbReference type="RefSeq" id="WP_115833732.1">
    <property type="nucleotide sequence ID" value="NZ_QNUL01000032.1"/>
</dbReference>
<sequence length="219" mass="24425">MKKILFALLLISFSSVVRAQEAPRLYTLPSPFERYTHFLVTGRIAGAVPMGSFSDSYIDKASFRNYSISLEWVLRNSPLSVGGEIGSSHFQKRLPRALYQSGNETVSAVQTRTLSQTPLQVFVNYHFLNKSSVVQPYAQVSAGISFADYSLYYGSLVQQQQKIPFAYGVGLGSRFLFKKDGSFGADVRVKYEGTSLKSGYLEKGTSTVNGSVGLFYRWW</sequence>
<evidence type="ECO:0000256" key="1">
    <source>
        <dbReference type="SAM" id="SignalP"/>
    </source>
</evidence>
<dbReference type="SUPFAM" id="SSF56925">
    <property type="entry name" value="OMPA-like"/>
    <property type="match status" value="1"/>
</dbReference>
<proteinExistence type="predicted"/>
<feature type="chain" id="PRO_5017588089" description="Outer membrane protein beta-barrel domain-containing protein" evidence="1">
    <location>
        <begin position="20"/>
        <end position="219"/>
    </location>
</feature>
<gene>
    <name evidence="2" type="ORF">DSL64_25215</name>
</gene>
<keyword evidence="1" id="KW-0732">Signal</keyword>
<dbReference type="Proteomes" id="UP000256373">
    <property type="component" value="Unassembled WGS sequence"/>
</dbReference>
<organism evidence="2 3">
    <name type="scientific">Dyadobacter luteus</name>
    <dbReference type="NCBI Taxonomy" id="2259619"/>
    <lineage>
        <taxon>Bacteria</taxon>
        <taxon>Pseudomonadati</taxon>
        <taxon>Bacteroidota</taxon>
        <taxon>Cytophagia</taxon>
        <taxon>Cytophagales</taxon>
        <taxon>Spirosomataceae</taxon>
        <taxon>Dyadobacter</taxon>
    </lineage>
</organism>
<dbReference type="Gene3D" id="2.40.160.20">
    <property type="match status" value="1"/>
</dbReference>
<comment type="caution">
    <text evidence="2">The sequence shown here is derived from an EMBL/GenBank/DDBJ whole genome shotgun (WGS) entry which is preliminary data.</text>
</comment>
<dbReference type="OrthoDB" id="1094316at2"/>
<dbReference type="InterPro" id="IPR011250">
    <property type="entry name" value="OMP/PagP_B-barrel"/>
</dbReference>
<feature type="signal peptide" evidence="1">
    <location>
        <begin position="1"/>
        <end position="19"/>
    </location>
</feature>
<reference evidence="2 3" key="1">
    <citation type="submission" date="2018-07" db="EMBL/GenBank/DDBJ databases">
        <title>Dyadobacter roseus sp. nov., isolated from rose rhizosphere soil.</title>
        <authorList>
            <person name="Chen L."/>
        </authorList>
    </citation>
    <scope>NUCLEOTIDE SEQUENCE [LARGE SCALE GENOMIC DNA]</scope>
    <source>
        <strain evidence="2 3">RS19</strain>
    </source>
</reference>
<evidence type="ECO:0000313" key="3">
    <source>
        <dbReference type="Proteomes" id="UP000256373"/>
    </source>
</evidence>
<evidence type="ECO:0000313" key="2">
    <source>
        <dbReference type="EMBL" id="REA56955.1"/>
    </source>
</evidence>
<accession>A0A3D8Y432</accession>
<evidence type="ECO:0008006" key="4">
    <source>
        <dbReference type="Google" id="ProtNLM"/>
    </source>
</evidence>
<name>A0A3D8Y432_9BACT</name>